<protein>
    <submittedName>
        <fullName evidence="1">Uncharacterized protein</fullName>
    </submittedName>
</protein>
<proteinExistence type="predicted"/>
<evidence type="ECO:0000313" key="2">
    <source>
        <dbReference type="Proteomes" id="UP000238916"/>
    </source>
</evidence>
<accession>A0A2U3LDQ5</accession>
<dbReference type="Proteomes" id="UP000238916">
    <property type="component" value="Unassembled WGS sequence"/>
</dbReference>
<dbReference type="AlphaFoldDB" id="A0A2U3LDQ5"/>
<gene>
    <name evidence="1" type="ORF">SBF1_470003</name>
</gene>
<reference evidence="2" key="1">
    <citation type="submission" date="2018-02" db="EMBL/GenBank/DDBJ databases">
        <authorList>
            <person name="Hausmann B."/>
        </authorList>
    </citation>
    <scope>NUCLEOTIDE SEQUENCE [LARGE SCALE GENOMIC DNA]</scope>
    <source>
        <strain evidence="2">Peat soil MAG SbF1</strain>
    </source>
</reference>
<dbReference type="EMBL" id="OMOF01000412">
    <property type="protein sequence ID" value="SPF50057.1"/>
    <property type="molecule type" value="Genomic_DNA"/>
</dbReference>
<evidence type="ECO:0000313" key="1">
    <source>
        <dbReference type="EMBL" id="SPF50057.1"/>
    </source>
</evidence>
<name>A0A2U3LDQ5_9FIRM</name>
<sequence>MGLPNGGDPYGNRVFIVSKVAVVMTVAQADFNMCRWIAYTAKRVTK</sequence>
<organism evidence="1 2">
    <name type="scientific">Candidatus Desulfosporosinus infrequens</name>
    <dbReference type="NCBI Taxonomy" id="2043169"/>
    <lineage>
        <taxon>Bacteria</taxon>
        <taxon>Bacillati</taxon>
        <taxon>Bacillota</taxon>
        <taxon>Clostridia</taxon>
        <taxon>Eubacteriales</taxon>
        <taxon>Desulfitobacteriaceae</taxon>
        <taxon>Desulfosporosinus</taxon>
    </lineage>
</organism>